<dbReference type="InterPro" id="IPR011600">
    <property type="entry name" value="Pept_C14_caspase"/>
</dbReference>
<name>A0A0A6P0L3_9GAMM</name>
<organism evidence="4 5">
    <name type="scientific">Candidatus Thiomargarita nelsonii</name>
    <dbReference type="NCBI Taxonomy" id="1003181"/>
    <lineage>
        <taxon>Bacteria</taxon>
        <taxon>Pseudomonadati</taxon>
        <taxon>Pseudomonadota</taxon>
        <taxon>Gammaproteobacteria</taxon>
        <taxon>Thiotrichales</taxon>
        <taxon>Thiotrichaceae</taxon>
        <taxon>Thiomargarita</taxon>
    </lineage>
</organism>
<dbReference type="Pfam" id="PF07603">
    <property type="entry name" value="Lcl_C"/>
    <property type="match status" value="1"/>
</dbReference>
<dbReference type="PATRIC" id="fig|1003181.4.peg.2140"/>
<dbReference type="GO" id="GO:0006508">
    <property type="term" value="P:proteolysis"/>
    <property type="evidence" value="ECO:0007669"/>
    <property type="project" value="InterPro"/>
</dbReference>
<evidence type="ECO:0000259" key="2">
    <source>
        <dbReference type="Pfam" id="PF00656"/>
    </source>
</evidence>
<comment type="caution">
    <text evidence="4">The sequence shown here is derived from an EMBL/GenBank/DDBJ whole genome shotgun (WGS) entry which is preliminary data.</text>
</comment>
<dbReference type="AlphaFoldDB" id="A0A0A6P0L3"/>
<dbReference type="InterPro" id="IPR011460">
    <property type="entry name" value="Lcl_C"/>
</dbReference>
<accession>A0A0A6P0L3</accession>
<dbReference type="EMBL" id="LUTY01000824">
    <property type="protein sequence ID" value="OAD22630.1"/>
    <property type="molecule type" value="Genomic_DNA"/>
</dbReference>
<reference evidence="4 5" key="1">
    <citation type="submission" date="2016-05" db="EMBL/GenBank/DDBJ databases">
        <title>Single-cell genome of chain-forming Candidatus Thiomargarita nelsonii and comparison to other large sulfur-oxidizing bacteria.</title>
        <authorList>
            <person name="Winkel M."/>
            <person name="Salman V."/>
            <person name="Woyke T."/>
            <person name="Schulz-Vogt H."/>
            <person name="Richter M."/>
            <person name="Flood B."/>
            <person name="Bailey J."/>
            <person name="Amann R."/>
            <person name="Mussmann M."/>
        </authorList>
    </citation>
    <scope>NUCLEOTIDE SEQUENCE [LARGE SCALE GENOMIC DNA]</scope>
    <source>
        <strain evidence="4 5">THI036</strain>
    </source>
</reference>
<dbReference type="PANTHER" id="PTHR22576:SF37">
    <property type="entry name" value="MUCOSA-ASSOCIATED LYMPHOID TISSUE LYMPHOMA TRANSLOCATION PROTEIN 1"/>
    <property type="match status" value="1"/>
</dbReference>
<dbReference type="SUPFAM" id="SSF52129">
    <property type="entry name" value="Caspase-like"/>
    <property type="match status" value="1"/>
</dbReference>
<dbReference type="PANTHER" id="PTHR22576">
    <property type="entry name" value="MUCOSA ASSOCIATED LYMPHOID TISSUE LYMPHOMA TRANSLOCATION PROTEIN 1/PARACASPASE"/>
    <property type="match status" value="1"/>
</dbReference>
<feature type="domain" description="Peptidase C14 caspase" evidence="2">
    <location>
        <begin position="16"/>
        <end position="150"/>
    </location>
</feature>
<dbReference type="GO" id="GO:0004197">
    <property type="term" value="F:cysteine-type endopeptidase activity"/>
    <property type="evidence" value="ECO:0007669"/>
    <property type="project" value="InterPro"/>
</dbReference>
<gene>
    <name evidence="4" type="ORF">THIOM_001556</name>
</gene>
<feature type="coiled-coil region" evidence="1">
    <location>
        <begin position="159"/>
        <end position="200"/>
    </location>
</feature>
<dbReference type="InterPro" id="IPR029030">
    <property type="entry name" value="Caspase-like_dom_sf"/>
</dbReference>
<keyword evidence="1" id="KW-0175">Coiled coil</keyword>
<protein>
    <recommendedName>
        <fullName evidence="6">DUF1566 domain-containing protein</fullName>
    </recommendedName>
</protein>
<keyword evidence="5" id="KW-1185">Reference proteome</keyword>
<evidence type="ECO:0000313" key="5">
    <source>
        <dbReference type="Proteomes" id="UP000076962"/>
    </source>
</evidence>
<evidence type="ECO:0008006" key="6">
    <source>
        <dbReference type="Google" id="ProtNLM"/>
    </source>
</evidence>
<dbReference type="InterPro" id="IPR052039">
    <property type="entry name" value="Caspase-related_regulators"/>
</dbReference>
<feature type="domain" description="Lcl C-terminal" evidence="3">
    <location>
        <begin position="210"/>
        <end position="343"/>
    </location>
</feature>
<evidence type="ECO:0000313" key="4">
    <source>
        <dbReference type="EMBL" id="OAD22630.1"/>
    </source>
</evidence>
<dbReference type="Gene3D" id="3.40.50.1460">
    <property type="match status" value="1"/>
</dbReference>
<dbReference type="Pfam" id="PF00656">
    <property type="entry name" value="Peptidase_C14"/>
    <property type="match status" value="1"/>
</dbReference>
<dbReference type="Proteomes" id="UP000076962">
    <property type="component" value="Unassembled WGS sequence"/>
</dbReference>
<evidence type="ECO:0000259" key="3">
    <source>
        <dbReference type="Pfam" id="PF07603"/>
    </source>
</evidence>
<evidence type="ECO:0000256" key="1">
    <source>
        <dbReference type="SAM" id="Coils"/>
    </source>
</evidence>
<sequence>MPLQADIRQGIDIKEEALEADAVLQQMQVAHSGVNIMILDACRDSIPDDFFKERENKGAFKGLGTGLTQMNALRGSLIAYSTAPNTTAWGGLPGERNSVYTKYLLKALKTKAHLNYAELFIEVRKQVSAEIPNEEVQQVPWEANSLTRKFCFGTCQDREGAAELEQEKLARERAELKRERAELEQQRLEQERLAQQRANKSYRYTDNGHGTVTDNRTGLIWMKNANCFGEQYWKTAMQSAANLAHGQCGLRDGSRRGMWRLPTREEWEAMMDQKYAWPAKPGLALSNAAGTGPWKKGDAFSDVQWFYWSSTTENLSSAWNVALYDGFVYDGDKTYTNYVWAVRGGH</sequence>
<proteinExistence type="predicted"/>